<feature type="non-terminal residue" evidence="3">
    <location>
        <position position="192"/>
    </location>
</feature>
<accession>X1NLM1</accession>
<organism evidence="3">
    <name type="scientific">marine sediment metagenome</name>
    <dbReference type="NCBI Taxonomy" id="412755"/>
    <lineage>
        <taxon>unclassified sequences</taxon>
        <taxon>metagenomes</taxon>
        <taxon>ecological metagenomes</taxon>
    </lineage>
</organism>
<dbReference type="GO" id="GO:0016787">
    <property type="term" value="F:hydrolase activity"/>
    <property type="evidence" value="ECO:0007669"/>
    <property type="project" value="UniProtKB-KW"/>
</dbReference>
<evidence type="ECO:0000313" key="3">
    <source>
        <dbReference type="EMBL" id="GAI27710.1"/>
    </source>
</evidence>
<gene>
    <name evidence="3" type="ORF">S06H3_30284</name>
</gene>
<feature type="domain" description="Beta-Casp" evidence="2">
    <location>
        <begin position="133"/>
        <end position="182"/>
    </location>
</feature>
<evidence type="ECO:0000256" key="1">
    <source>
        <dbReference type="ARBA" id="ARBA00022801"/>
    </source>
</evidence>
<keyword evidence="1" id="KW-0378">Hydrolase</keyword>
<name>X1NLM1_9ZZZZ</name>
<sequence length="192" mass="21870">MVPLYTIEDAKACIDRFESVPYREVVDFGNGVEATFYDAGHVLGSSIIRAKVRQNGQERIILFSGDIGRPDRPIVRDPTVFDRADYVLIESTYGDREHEDTEDIKKMISRVINSTKDAGGNVVVPSFALERSQEVLYYINELLHTGLIEPMKIFLDSPMASRITKVFKEHPELFDKEMTESVKNHQSLFDLP</sequence>
<dbReference type="EMBL" id="BARV01017822">
    <property type="protein sequence ID" value="GAI27710.1"/>
    <property type="molecule type" value="Genomic_DNA"/>
</dbReference>
<comment type="caution">
    <text evidence="3">The sequence shown here is derived from an EMBL/GenBank/DDBJ whole genome shotgun (WGS) entry which is preliminary data.</text>
</comment>
<dbReference type="PANTHER" id="PTHR11203">
    <property type="entry name" value="CLEAVAGE AND POLYADENYLATION SPECIFICITY FACTOR FAMILY MEMBER"/>
    <property type="match status" value="1"/>
</dbReference>
<dbReference type="SUPFAM" id="SSF56281">
    <property type="entry name" value="Metallo-hydrolase/oxidoreductase"/>
    <property type="match status" value="1"/>
</dbReference>
<dbReference type="InterPro" id="IPR050698">
    <property type="entry name" value="MBL"/>
</dbReference>
<dbReference type="GO" id="GO:0004521">
    <property type="term" value="F:RNA endonuclease activity"/>
    <property type="evidence" value="ECO:0007669"/>
    <property type="project" value="TreeGrafter"/>
</dbReference>
<dbReference type="InterPro" id="IPR022712">
    <property type="entry name" value="Beta_Casp"/>
</dbReference>
<dbReference type="AlphaFoldDB" id="X1NLM1"/>
<dbReference type="Pfam" id="PF10996">
    <property type="entry name" value="Beta-Casp"/>
    <property type="match status" value="1"/>
</dbReference>
<dbReference type="InterPro" id="IPR036866">
    <property type="entry name" value="RibonucZ/Hydroxyglut_hydro"/>
</dbReference>
<evidence type="ECO:0000259" key="2">
    <source>
        <dbReference type="Pfam" id="PF10996"/>
    </source>
</evidence>
<reference evidence="3" key="1">
    <citation type="journal article" date="2014" name="Front. Microbiol.">
        <title>High frequency of phylogenetically diverse reductive dehalogenase-homologous genes in deep subseafloor sedimentary metagenomes.</title>
        <authorList>
            <person name="Kawai M."/>
            <person name="Futagami T."/>
            <person name="Toyoda A."/>
            <person name="Takaki Y."/>
            <person name="Nishi S."/>
            <person name="Hori S."/>
            <person name="Arai W."/>
            <person name="Tsubouchi T."/>
            <person name="Morono Y."/>
            <person name="Uchiyama I."/>
            <person name="Ito T."/>
            <person name="Fujiyama A."/>
            <person name="Inagaki F."/>
            <person name="Takami H."/>
        </authorList>
    </citation>
    <scope>NUCLEOTIDE SEQUENCE</scope>
    <source>
        <strain evidence="3">Expedition CK06-06</strain>
    </source>
</reference>
<protein>
    <recommendedName>
        <fullName evidence="2">Beta-Casp domain-containing protein</fullName>
    </recommendedName>
</protein>
<dbReference type="PANTHER" id="PTHR11203:SF37">
    <property type="entry name" value="INTEGRATOR COMPLEX SUBUNIT 11"/>
    <property type="match status" value="1"/>
</dbReference>
<dbReference type="Gene3D" id="3.60.15.10">
    <property type="entry name" value="Ribonuclease Z/Hydroxyacylglutathione hydrolase-like"/>
    <property type="match status" value="1"/>
</dbReference>
<proteinExistence type="predicted"/>